<protein>
    <submittedName>
        <fullName evidence="1">Uncharacterized protein</fullName>
    </submittedName>
</protein>
<evidence type="ECO:0000313" key="1">
    <source>
        <dbReference type="EMBL" id="GBM71668.1"/>
    </source>
</evidence>
<accession>A0A4Y2I261</accession>
<dbReference type="Proteomes" id="UP000499080">
    <property type="component" value="Unassembled WGS sequence"/>
</dbReference>
<name>A0A4Y2I261_ARAVE</name>
<sequence>MNLPATLLAFRNITHETTEFCPEELIHEKNLRIPEVFLYEHCVIAQEADSCFAEYAFELINQMRWYQDLAIEKMTGVRDKIKVWYDKNLVRRKFQVRGFSLVSGDFQTK</sequence>
<comment type="caution">
    <text evidence="1">The sequence shown here is derived from an EMBL/GenBank/DDBJ whole genome shotgun (WGS) entry which is preliminary data.</text>
</comment>
<dbReference type="EMBL" id="BGPR01002326">
    <property type="protein sequence ID" value="GBM71668.1"/>
    <property type="molecule type" value="Genomic_DNA"/>
</dbReference>
<keyword evidence="2" id="KW-1185">Reference proteome</keyword>
<reference evidence="1 2" key="1">
    <citation type="journal article" date="2019" name="Sci. Rep.">
        <title>Orb-weaving spider Araneus ventricosus genome elucidates the spidroin gene catalogue.</title>
        <authorList>
            <person name="Kono N."/>
            <person name="Nakamura H."/>
            <person name="Ohtoshi R."/>
            <person name="Moran D.A.P."/>
            <person name="Shinohara A."/>
            <person name="Yoshida Y."/>
            <person name="Fujiwara M."/>
            <person name="Mori M."/>
            <person name="Tomita M."/>
            <person name="Arakawa K."/>
        </authorList>
    </citation>
    <scope>NUCLEOTIDE SEQUENCE [LARGE SCALE GENOMIC DNA]</scope>
</reference>
<gene>
    <name evidence="1" type="ORF">AVEN_268970_1</name>
</gene>
<dbReference type="AlphaFoldDB" id="A0A4Y2I261"/>
<organism evidence="1 2">
    <name type="scientific">Araneus ventricosus</name>
    <name type="common">Orbweaver spider</name>
    <name type="synonym">Epeira ventricosa</name>
    <dbReference type="NCBI Taxonomy" id="182803"/>
    <lineage>
        <taxon>Eukaryota</taxon>
        <taxon>Metazoa</taxon>
        <taxon>Ecdysozoa</taxon>
        <taxon>Arthropoda</taxon>
        <taxon>Chelicerata</taxon>
        <taxon>Arachnida</taxon>
        <taxon>Araneae</taxon>
        <taxon>Araneomorphae</taxon>
        <taxon>Entelegynae</taxon>
        <taxon>Araneoidea</taxon>
        <taxon>Araneidae</taxon>
        <taxon>Araneus</taxon>
    </lineage>
</organism>
<dbReference type="OrthoDB" id="6432955at2759"/>
<proteinExistence type="predicted"/>
<evidence type="ECO:0000313" key="2">
    <source>
        <dbReference type="Proteomes" id="UP000499080"/>
    </source>
</evidence>